<protein>
    <recommendedName>
        <fullName evidence="3">Capsid protein</fullName>
    </recommendedName>
    <alternativeName>
        <fullName evidence="7">Coat protein</fullName>
    </alternativeName>
</protein>
<dbReference type="SMR" id="V9TNH9"/>
<dbReference type="KEGG" id="vg:18158318"/>
<evidence type="ECO:0000313" key="10">
    <source>
        <dbReference type="Proteomes" id="UP000203420"/>
    </source>
</evidence>
<evidence type="ECO:0000256" key="3">
    <source>
        <dbReference type="ARBA" id="ARBA00018091"/>
    </source>
</evidence>
<keyword evidence="5" id="KW-0167">Capsid protein</keyword>
<evidence type="ECO:0000256" key="7">
    <source>
        <dbReference type="ARBA" id="ARBA00031336"/>
    </source>
</evidence>
<dbReference type="GeneID" id="18158318"/>
<keyword evidence="4" id="KW-1140">T=1 icosahedral capsid protein</keyword>
<sequence>MTSAWNWNGAKGMRSRRRPRGRPFRPLPPTSKLLLHESTVFNKDDIVGKEIKPSESVRYKMRKVMVTCTVRMPPGELLNFIIVKCSSPLVNWAGSFTQPALLVKENSQDMITILARGKIETTGLSGHDCAKSFSRFVRLGSGVSQSQHLYLVIFTSEAMKAVLEHRMYLDV</sequence>
<proteinExistence type="inferred from homology"/>
<dbReference type="GO" id="GO:0039615">
    <property type="term" value="C:T=1 icosahedral viral capsid"/>
    <property type="evidence" value="ECO:0007669"/>
    <property type="project" value="UniProtKB-KW"/>
</dbReference>
<evidence type="ECO:0000256" key="4">
    <source>
        <dbReference type="ARBA" id="ARBA00022431"/>
    </source>
</evidence>
<accession>V9TNH9</accession>
<evidence type="ECO:0000256" key="2">
    <source>
        <dbReference type="ARBA" id="ARBA00008736"/>
    </source>
</evidence>
<evidence type="ECO:0000256" key="8">
    <source>
        <dbReference type="SAM" id="MobiDB-lite"/>
    </source>
</evidence>
<evidence type="ECO:0000313" key="9">
    <source>
        <dbReference type="EMBL" id="AHC72282.1"/>
    </source>
</evidence>
<evidence type="ECO:0000256" key="6">
    <source>
        <dbReference type="ARBA" id="ARBA00022844"/>
    </source>
</evidence>
<comment type="similarity">
    <text evidence="2">Belongs to the nanoviridae capsid protein family.</text>
</comment>
<organism evidence="9 10">
    <name type="scientific">Pea yellow stunt virus</name>
    <dbReference type="NCBI Taxonomy" id="1436892"/>
    <lineage>
        <taxon>Viruses</taxon>
        <taxon>Monodnaviria</taxon>
        <taxon>Shotokuvirae</taxon>
        <taxon>Cressdnaviricota</taxon>
        <taxon>Arfiviricetes</taxon>
        <taxon>Mulpavirales</taxon>
        <taxon>Nanoviridae</taxon>
        <taxon>Nanovirus</taxon>
        <taxon>Nanovirus flavipisi</taxon>
    </lineage>
</organism>
<dbReference type="InterPro" id="IPR006753">
    <property type="entry name" value="Nanovirus_coat"/>
</dbReference>
<dbReference type="Proteomes" id="UP000203420">
    <property type="component" value="Genome"/>
</dbReference>
<reference evidence="9 10" key="1">
    <citation type="journal article" date="2014" name="J. Gen. Virol.">
        <title>Genome diversity and evidence of recombination and reassortment in nanoviruses from Europe.</title>
        <authorList>
            <person name="Grigoras I."/>
            <person name="Ginzo A.I."/>
            <person name="Martin D.P."/>
            <person name="Varsani A."/>
            <person name="Romero J."/>
            <person name="Mammadov A.Ch."/>
            <person name="Huseynova I.M."/>
            <person name="Aliyev J.A."/>
            <person name="Kheyr-Pour A."/>
            <person name="Huss H."/>
            <person name="Ziebell H."/>
            <person name="Timchenko T."/>
            <person name="Vetten H.J."/>
            <person name="Gronenborn B."/>
        </authorList>
    </citation>
    <scope>NUCLEOTIDE SEQUENCE [LARGE SCALE GENOMIC DNA]</scope>
    <source>
        <strain evidence="9">Glinzendorf-Marchfeld_15</strain>
    </source>
</reference>
<evidence type="ECO:0000256" key="5">
    <source>
        <dbReference type="ARBA" id="ARBA00022561"/>
    </source>
</evidence>
<gene>
    <name evidence="9" type="primary">CP</name>
</gene>
<feature type="compositionally biased region" description="Basic residues" evidence="8">
    <location>
        <begin position="13"/>
        <end position="23"/>
    </location>
</feature>
<feature type="region of interest" description="Disordered" evidence="8">
    <location>
        <begin position="1"/>
        <end position="28"/>
    </location>
</feature>
<keyword evidence="10" id="KW-1185">Reference proteome</keyword>
<evidence type="ECO:0000256" key="1">
    <source>
        <dbReference type="ARBA" id="ARBA00004328"/>
    </source>
</evidence>
<keyword evidence="6" id="KW-0946">Virion</keyword>
<dbReference type="Pfam" id="PF04660">
    <property type="entry name" value="Nanovirus_coat"/>
    <property type="match status" value="1"/>
</dbReference>
<dbReference type="EMBL" id="KC979055">
    <property type="protein sequence ID" value="AHC72282.1"/>
    <property type="molecule type" value="Genomic_DNA"/>
</dbReference>
<dbReference type="RefSeq" id="YP_008997806.1">
    <property type="nucleotide sequence ID" value="NC_023308.1"/>
</dbReference>
<dbReference type="OrthoDB" id="13106at10239"/>
<name>V9TNH9_9VIRU</name>
<comment type="subcellular location">
    <subcellularLocation>
        <location evidence="1">Virion</location>
    </subcellularLocation>
</comment>